<dbReference type="RefSeq" id="WP_052138498.1">
    <property type="nucleotide sequence ID" value="NZ_BJMC01000008.1"/>
</dbReference>
<dbReference type="OrthoDB" id="9805924at2"/>
<dbReference type="PANTHER" id="PTHR43877">
    <property type="entry name" value="AMINOALKYLPHOSPHONATE N-ACETYLTRANSFERASE-RELATED-RELATED"/>
    <property type="match status" value="1"/>
</dbReference>
<keyword evidence="1 4" id="KW-0808">Transferase</keyword>
<feature type="region of interest" description="Disordered" evidence="3">
    <location>
        <begin position="130"/>
        <end position="156"/>
    </location>
</feature>
<dbReference type="CDD" id="cd04301">
    <property type="entry name" value="NAT_SF"/>
    <property type="match status" value="1"/>
</dbReference>
<dbReference type="AlphaFoldDB" id="A0A0A1DTJ9"/>
<evidence type="ECO:0000256" key="3">
    <source>
        <dbReference type="SAM" id="MobiDB-lite"/>
    </source>
</evidence>
<dbReference type="EMBL" id="CP009896">
    <property type="protein sequence ID" value="AIY19873.2"/>
    <property type="molecule type" value="Genomic_DNA"/>
</dbReference>
<keyword evidence="2" id="KW-0012">Acyltransferase</keyword>
<evidence type="ECO:0000313" key="5">
    <source>
        <dbReference type="Proteomes" id="UP000030300"/>
    </source>
</evidence>
<dbReference type="InterPro" id="IPR016181">
    <property type="entry name" value="Acyl_CoA_acyltransferase"/>
</dbReference>
<evidence type="ECO:0000313" key="4">
    <source>
        <dbReference type="EMBL" id="AIY19873.2"/>
    </source>
</evidence>
<dbReference type="eggNOG" id="COG0456">
    <property type="taxonomic scope" value="Bacteria"/>
</dbReference>
<dbReference type="GeneID" id="96609490"/>
<name>A0A0A1DTJ9_NOCSI</name>
<evidence type="ECO:0000256" key="2">
    <source>
        <dbReference type="ARBA" id="ARBA00023315"/>
    </source>
</evidence>
<keyword evidence="5" id="KW-1185">Reference proteome</keyword>
<dbReference type="Gene3D" id="3.40.630.30">
    <property type="match status" value="1"/>
</dbReference>
<dbReference type="KEGG" id="psim:KR76_11420"/>
<gene>
    <name evidence="4" type="ORF">KR76_11420</name>
</gene>
<dbReference type="GO" id="GO:0016747">
    <property type="term" value="F:acyltransferase activity, transferring groups other than amino-acyl groups"/>
    <property type="evidence" value="ECO:0007669"/>
    <property type="project" value="InterPro"/>
</dbReference>
<dbReference type="SUPFAM" id="SSF55729">
    <property type="entry name" value="Acyl-CoA N-acyltransferases (Nat)"/>
    <property type="match status" value="1"/>
</dbReference>
<dbReference type="Proteomes" id="UP000030300">
    <property type="component" value="Chromosome"/>
</dbReference>
<dbReference type="InterPro" id="IPR050832">
    <property type="entry name" value="Bact_Acetyltransf"/>
</dbReference>
<organism evidence="4 5">
    <name type="scientific">Nocardioides simplex</name>
    <name type="common">Arthrobacter simplex</name>
    <dbReference type="NCBI Taxonomy" id="2045"/>
    <lineage>
        <taxon>Bacteria</taxon>
        <taxon>Bacillati</taxon>
        <taxon>Actinomycetota</taxon>
        <taxon>Actinomycetes</taxon>
        <taxon>Propionibacteriales</taxon>
        <taxon>Nocardioidaceae</taxon>
        <taxon>Pimelobacter</taxon>
    </lineage>
</organism>
<feature type="compositionally biased region" description="Basic and acidic residues" evidence="3">
    <location>
        <begin position="130"/>
        <end position="145"/>
    </location>
</feature>
<accession>A0A0A1DTJ9</accession>
<dbReference type="PROSITE" id="PS51186">
    <property type="entry name" value="GNAT"/>
    <property type="match status" value="1"/>
</dbReference>
<sequence length="156" mass="16574">MTPTELLLRPATPADVPGIAAVQVAARASAAMPPGLHGPDEIRAYLAERFGAAENWVAESGGAVVGYARFTRTWLNDLYVDPAHQGQGVGGALLDLVKARHPGGFSLWVFEQNLPARAFYAARGLVEREHTDGAENEERAPDLRMEWPAGSVGGSA</sequence>
<dbReference type="InterPro" id="IPR000182">
    <property type="entry name" value="GNAT_dom"/>
</dbReference>
<reference evidence="4 5" key="1">
    <citation type="journal article" date="2015" name="Genome Announc.">
        <title>Complete Genome Sequence of Steroid-Transforming Nocardioides simplex VKM Ac-2033D.</title>
        <authorList>
            <person name="Shtratnikova V.Y."/>
            <person name="Schelkunov M.I."/>
            <person name="Pekov Y.A."/>
            <person name="Fokina V.V."/>
            <person name="Logacheva M.D."/>
            <person name="Sokolov S.L."/>
            <person name="Bragin E.Y."/>
            <person name="Ashapkin V.V."/>
            <person name="Donova M.V."/>
        </authorList>
    </citation>
    <scope>NUCLEOTIDE SEQUENCE [LARGE SCALE GENOMIC DNA]</scope>
    <source>
        <strain evidence="4 5">VKM Ac-2033D</strain>
    </source>
</reference>
<dbReference type="Pfam" id="PF00583">
    <property type="entry name" value="Acetyltransf_1"/>
    <property type="match status" value="1"/>
</dbReference>
<proteinExistence type="predicted"/>
<dbReference type="HOGENOM" id="CLU_013985_21_1_11"/>
<protein>
    <submittedName>
        <fullName evidence="4">GCN5-related N-acetyltransferase</fullName>
    </submittedName>
</protein>
<dbReference type="STRING" id="2045.KR76_11420"/>
<evidence type="ECO:0000256" key="1">
    <source>
        <dbReference type="ARBA" id="ARBA00022679"/>
    </source>
</evidence>